<keyword evidence="6" id="KW-0969">Cilium</keyword>
<keyword evidence="6" id="KW-0966">Cell projection</keyword>
<evidence type="ECO:0000256" key="2">
    <source>
        <dbReference type="ARBA" id="ARBA00022490"/>
    </source>
</evidence>
<comment type="caution">
    <text evidence="6">The sequence shown here is derived from an EMBL/GenBank/DDBJ whole genome shotgun (WGS) entry which is preliminary data.</text>
</comment>
<dbReference type="RefSeq" id="WP_155453509.1">
    <property type="nucleotide sequence ID" value="NZ_WNKX01000005.1"/>
</dbReference>
<dbReference type="AlphaFoldDB" id="A0A6L6QDU9"/>
<keyword evidence="2" id="KW-0963">Cytoplasm</keyword>
<proteinExistence type="predicted"/>
<evidence type="ECO:0000256" key="5">
    <source>
        <dbReference type="ARBA" id="ARBA00093797"/>
    </source>
</evidence>
<dbReference type="GO" id="GO:0044781">
    <property type="term" value="P:bacterial-type flagellum organization"/>
    <property type="evidence" value="ECO:0007669"/>
    <property type="project" value="UniProtKB-KW"/>
</dbReference>
<dbReference type="Gene3D" id="1.20.58.380">
    <property type="entry name" value="Flagellar protein flit"/>
    <property type="match status" value="1"/>
</dbReference>
<reference evidence="6 7" key="1">
    <citation type="submission" date="2019-11" db="EMBL/GenBank/DDBJ databases">
        <title>Type strains purchased from KCTC, JCM and DSMZ.</title>
        <authorList>
            <person name="Lu H."/>
        </authorList>
    </citation>
    <scope>NUCLEOTIDE SEQUENCE [LARGE SCALE GENOMIC DNA]</scope>
    <source>
        <strain evidence="6 7">JCM 31587</strain>
    </source>
</reference>
<sequence>MTSTQVLATYEKIAGLTSQMVGAAQSSDWDALDRMENQCAAASVALMGGAAPLQGDARKRKIELLKQIMANDRAIRDVTDPWQNRLHG</sequence>
<keyword evidence="3" id="KW-1005">Bacterial flagellum biogenesis</keyword>
<comment type="subcellular location">
    <subcellularLocation>
        <location evidence="1">Cytoplasm</location>
        <location evidence="1">Cytosol</location>
    </subcellularLocation>
</comment>
<evidence type="ECO:0000256" key="3">
    <source>
        <dbReference type="ARBA" id="ARBA00022795"/>
    </source>
</evidence>
<keyword evidence="4" id="KW-0143">Chaperone</keyword>
<dbReference type="Pfam" id="PF05400">
    <property type="entry name" value="FliT"/>
    <property type="match status" value="1"/>
</dbReference>
<evidence type="ECO:0000256" key="1">
    <source>
        <dbReference type="ARBA" id="ARBA00004514"/>
    </source>
</evidence>
<dbReference type="OrthoDB" id="8527993at2"/>
<keyword evidence="7" id="KW-1185">Reference proteome</keyword>
<name>A0A6L6QDU9_9BURK</name>
<keyword evidence="6" id="KW-0282">Flagellum</keyword>
<evidence type="ECO:0000256" key="4">
    <source>
        <dbReference type="ARBA" id="ARBA00023186"/>
    </source>
</evidence>
<evidence type="ECO:0000313" key="6">
    <source>
        <dbReference type="EMBL" id="MTW10562.1"/>
    </source>
</evidence>
<gene>
    <name evidence="6" type="ORF">GM658_08085</name>
</gene>
<dbReference type="Proteomes" id="UP000472320">
    <property type="component" value="Unassembled WGS sequence"/>
</dbReference>
<protein>
    <recommendedName>
        <fullName evidence="5">Flagellar protein FliT</fullName>
    </recommendedName>
</protein>
<accession>A0A6L6QDU9</accession>
<evidence type="ECO:0000313" key="7">
    <source>
        <dbReference type="Proteomes" id="UP000472320"/>
    </source>
</evidence>
<dbReference type="InterPro" id="IPR008622">
    <property type="entry name" value="FliT"/>
</dbReference>
<organism evidence="6 7">
    <name type="scientific">Massilia eburnea</name>
    <dbReference type="NCBI Taxonomy" id="1776165"/>
    <lineage>
        <taxon>Bacteria</taxon>
        <taxon>Pseudomonadati</taxon>
        <taxon>Pseudomonadota</taxon>
        <taxon>Betaproteobacteria</taxon>
        <taxon>Burkholderiales</taxon>
        <taxon>Oxalobacteraceae</taxon>
        <taxon>Telluria group</taxon>
        <taxon>Massilia</taxon>
    </lineage>
</organism>
<dbReference type="EMBL" id="WNKX01000005">
    <property type="protein sequence ID" value="MTW10562.1"/>
    <property type="molecule type" value="Genomic_DNA"/>
</dbReference>